<feature type="region of interest" description="Disordered" evidence="2">
    <location>
        <begin position="77"/>
        <end position="96"/>
    </location>
</feature>
<organism evidence="3 4">
    <name type="scientific">Vigna mungo</name>
    <name type="common">Black gram</name>
    <name type="synonym">Phaseolus mungo</name>
    <dbReference type="NCBI Taxonomy" id="3915"/>
    <lineage>
        <taxon>Eukaryota</taxon>
        <taxon>Viridiplantae</taxon>
        <taxon>Streptophyta</taxon>
        <taxon>Embryophyta</taxon>
        <taxon>Tracheophyta</taxon>
        <taxon>Spermatophyta</taxon>
        <taxon>Magnoliopsida</taxon>
        <taxon>eudicotyledons</taxon>
        <taxon>Gunneridae</taxon>
        <taxon>Pentapetalae</taxon>
        <taxon>rosids</taxon>
        <taxon>fabids</taxon>
        <taxon>Fabales</taxon>
        <taxon>Fabaceae</taxon>
        <taxon>Papilionoideae</taxon>
        <taxon>50 kb inversion clade</taxon>
        <taxon>NPAAA clade</taxon>
        <taxon>indigoferoid/millettioid clade</taxon>
        <taxon>Phaseoleae</taxon>
        <taxon>Vigna</taxon>
    </lineage>
</organism>
<name>A0AAQ3RKJ0_VIGMU</name>
<dbReference type="AlphaFoldDB" id="A0AAQ3RKJ0"/>
<reference evidence="3 4" key="1">
    <citation type="journal article" date="2023" name="Life. Sci Alliance">
        <title>Evolutionary insights into 3D genome organization and epigenetic landscape of Vigna mungo.</title>
        <authorList>
            <person name="Junaid A."/>
            <person name="Singh B."/>
            <person name="Bhatia S."/>
        </authorList>
    </citation>
    <scope>NUCLEOTIDE SEQUENCE [LARGE SCALE GENOMIC DNA]</scope>
    <source>
        <strain evidence="3">Urdbean</strain>
    </source>
</reference>
<keyword evidence="4" id="KW-1185">Reference proteome</keyword>
<evidence type="ECO:0000256" key="1">
    <source>
        <dbReference type="SAM" id="Coils"/>
    </source>
</evidence>
<evidence type="ECO:0000313" key="3">
    <source>
        <dbReference type="EMBL" id="WVY97511.1"/>
    </source>
</evidence>
<sequence>MGYRLKVLRQRGCAFGAWSSYQKPLEKQTQRLHLGILLSSRIYAQLELTPRRHPLRDHVQPSTVPTTPSIVYLMRRAPPQQPLGPDQHAPPDHPASHDSFMMVEMRQMMQRLKAKMETQDAKMEVIHRIGRAQAAMIRLLQLEEMLRRLEHRPWRRMALRSVTLMLGHRSMRMTRMMVEAYGSGSATALHIFDDNVLISSSLCDCGNFCMIA</sequence>
<feature type="coiled-coil region" evidence="1">
    <location>
        <begin position="102"/>
        <end position="152"/>
    </location>
</feature>
<protein>
    <submittedName>
        <fullName evidence="3">Uncharacterized protein</fullName>
    </submittedName>
</protein>
<evidence type="ECO:0000313" key="4">
    <source>
        <dbReference type="Proteomes" id="UP001374535"/>
    </source>
</evidence>
<keyword evidence="1" id="KW-0175">Coiled coil</keyword>
<evidence type="ECO:0000256" key="2">
    <source>
        <dbReference type="SAM" id="MobiDB-lite"/>
    </source>
</evidence>
<dbReference type="Proteomes" id="UP001374535">
    <property type="component" value="Chromosome 9"/>
</dbReference>
<dbReference type="EMBL" id="CP144692">
    <property type="protein sequence ID" value="WVY97511.1"/>
    <property type="molecule type" value="Genomic_DNA"/>
</dbReference>
<proteinExistence type="predicted"/>
<gene>
    <name evidence="3" type="ORF">V8G54_029662</name>
</gene>
<accession>A0AAQ3RKJ0</accession>